<name>A0ACB8Z768_9ASTR</name>
<protein>
    <submittedName>
        <fullName evidence="1">Uncharacterized protein</fullName>
    </submittedName>
</protein>
<keyword evidence="2" id="KW-1185">Reference proteome</keyword>
<evidence type="ECO:0000313" key="2">
    <source>
        <dbReference type="Proteomes" id="UP001056120"/>
    </source>
</evidence>
<sequence>MTMLKMETNLYHDHHHHHMDLPSSDPFLSNTAADVVDQKTSLGFMELLGFQDYYSHSSIFDSNTSTFQQLPLSNHHLNEDGNDNGDNHKEEEFTTTVDEESSSVVLNGQPSSPNSSSICTSPARQRLHNNNPLKQCVKEKKPMCGDEAKAKKQKKEKAPRFAFMTRTEIDHLDDGYRWRKYGQKAVKNSRFPRSYYRCTNASCNVKKRVERCMGDPSFVITTYEGQHTHPVTANHAPLIPSYNHLITTAAFAATTPPPAMLKLDQGGLLQDMLSCHQR</sequence>
<dbReference type="EMBL" id="CM042043">
    <property type="protein sequence ID" value="KAI3693817.1"/>
    <property type="molecule type" value="Genomic_DNA"/>
</dbReference>
<organism evidence="1 2">
    <name type="scientific">Smallanthus sonchifolius</name>
    <dbReference type="NCBI Taxonomy" id="185202"/>
    <lineage>
        <taxon>Eukaryota</taxon>
        <taxon>Viridiplantae</taxon>
        <taxon>Streptophyta</taxon>
        <taxon>Embryophyta</taxon>
        <taxon>Tracheophyta</taxon>
        <taxon>Spermatophyta</taxon>
        <taxon>Magnoliopsida</taxon>
        <taxon>eudicotyledons</taxon>
        <taxon>Gunneridae</taxon>
        <taxon>Pentapetalae</taxon>
        <taxon>asterids</taxon>
        <taxon>campanulids</taxon>
        <taxon>Asterales</taxon>
        <taxon>Asteraceae</taxon>
        <taxon>Asteroideae</taxon>
        <taxon>Heliantheae alliance</taxon>
        <taxon>Millerieae</taxon>
        <taxon>Smallanthus</taxon>
    </lineage>
</organism>
<accession>A0ACB8Z768</accession>
<reference evidence="2" key="1">
    <citation type="journal article" date="2022" name="Mol. Ecol. Resour.">
        <title>The genomes of chicory, endive, great burdock and yacon provide insights into Asteraceae palaeo-polyploidization history and plant inulin production.</title>
        <authorList>
            <person name="Fan W."/>
            <person name="Wang S."/>
            <person name="Wang H."/>
            <person name="Wang A."/>
            <person name="Jiang F."/>
            <person name="Liu H."/>
            <person name="Zhao H."/>
            <person name="Xu D."/>
            <person name="Zhang Y."/>
        </authorList>
    </citation>
    <scope>NUCLEOTIDE SEQUENCE [LARGE SCALE GENOMIC DNA]</scope>
    <source>
        <strain evidence="2">cv. Yunnan</strain>
    </source>
</reference>
<comment type="caution">
    <text evidence="1">The sequence shown here is derived from an EMBL/GenBank/DDBJ whole genome shotgun (WGS) entry which is preliminary data.</text>
</comment>
<evidence type="ECO:0000313" key="1">
    <source>
        <dbReference type="EMBL" id="KAI3693817.1"/>
    </source>
</evidence>
<proteinExistence type="predicted"/>
<gene>
    <name evidence="1" type="ORF">L1987_76769</name>
</gene>
<dbReference type="Proteomes" id="UP001056120">
    <property type="component" value="Linkage Group LG26"/>
</dbReference>
<reference evidence="1 2" key="2">
    <citation type="journal article" date="2022" name="Mol. Ecol. Resour.">
        <title>The genomes of chicory, endive, great burdock and yacon provide insights into Asteraceae paleo-polyploidization history and plant inulin production.</title>
        <authorList>
            <person name="Fan W."/>
            <person name="Wang S."/>
            <person name="Wang H."/>
            <person name="Wang A."/>
            <person name="Jiang F."/>
            <person name="Liu H."/>
            <person name="Zhao H."/>
            <person name="Xu D."/>
            <person name="Zhang Y."/>
        </authorList>
    </citation>
    <scope>NUCLEOTIDE SEQUENCE [LARGE SCALE GENOMIC DNA]</scope>
    <source>
        <strain evidence="2">cv. Yunnan</strain>
        <tissue evidence="1">Leaves</tissue>
    </source>
</reference>